<keyword evidence="10" id="KW-1185">Reference proteome</keyword>
<feature type="transmembrane region" description="Helical" evidence="7">
    <location>
        <begin position="395"/>
        <end position="416"/>
    </location>
</feature>
<feature type="region of interest" description="Disordered" evidence="6">
    <location>
        <begin position="291"/>
        <end position="333"/>
    </location>
</feature>
<feature type="transmembrane region" description="Helical" evidence="7">
    <location>
        <begin position="468"/>
        <end position="485"/>
    </location>
</feature>
<dbReference type="AlphaFoldDB" id="A0A1X2G7S2"/>
<name>A0A1X2G7S2_9FUNG</name>
<sequence length="596" mass="65591">MGVSSTHQFIPLACDDNESMIVAMENENNHSTMDEVLDALLAKVGYGRFHTTLLVLCGFGWLADNMWLQTVAMILPRVQEHFSVDDKWIGSVSSALFMGMMFGSFFWGNFSDKRGRRLPYTMTLVITSVFGILSSFAFSFWSLCLLLFCLGFGVGGNMPTDGALYLEFLPKEYHYLLTFMSVFFSFGAVLASVLGYMILPYTSCPEPTAENVLPDCDLATQNTGWRIMLFSVGVVTLIMLAARSFCLRLPETPKYLLNHARRKETIIVLQDIAKFNGNHDVDIQDCDLHHQASPPATAYEDHDDTDANERDGLLTSTQSYSPTPPSSPHDNDVGLYATVATTHHRASGDLQQDASSSLVGHKHTTSPTLTPVTTLTPDQDSVWTILLSDHWRRTVFLVWGIWAFTSMAYTMFNVFLPKYLETLGFDGESVPTRKDVYWDYMIYSIAGVPGSVLASYMIETRLGRKGTMALSAFGSALSLFFFSIISSRITMLISSSAVSFLATLLYAVIYGYTPEVFDTNIRGTAVGSASGLGRVAGIISPILSGVLLTVRMTLPLYVSVAGFVMVGICILLLPYETRSRASSSVSSPAMTPNPSN</sequence>
<dbReference type="GO" id="GO:0016020">
    <property type="term" value="C:membrane"/>
    <property type="evidence" value="ECO:0007669"/>
    <property type="project" value="UniProtKB-SubCell"/>
</dbReference>
<protein>
    <submittedName>
        <fullName evidence="9">MFS general substrate transporter</fullName>
    </submittedName>
</protein>
<gene>
    <name evidence="9" type="ORF">DM01DRAFT_1339485</name>
</gene>
<organism evidence="9 10">
    <name type="scientific">Hesseltinella vesiculosa</name>
    <dbReference type="NCBI Taxonomy" id="101127"/>
    <lineage>
        <taxon>Eukaryota</taxon>
        <taxon>Fungi</taxon>
        <taxon>Fungi incertae sedis</taxon>
        <taxon>Mucoromycota</taxon>
        <taxon>Mucoromycotina</taxon>
        <taxon>Mucoromycetes</taxon>
        <taxon>Mucorales</taxon>
        <taxon>Cunninghamellaceae</taxon>
        <taxon>Hesseltinella</taxon>
    </lineage>
</organism>
<dbReference type="GO" id="GO:0022857">
    <property type="term" value="F:transmembrane transporter activity"/>
    <property type="evidence" value="ECO:0007669"/>
    <property type="project" value="InterPro"/>
</dbReference>
<accession>A0A1X2G7S2</accession>
<feature type="domain" description="Major facilitator superfamily (MFS) profile" evidence="8">
    <location>
        <begin position="53"/>
        <end position="578"/>
    </location>
</feature>
<dbReference type="SUPFAM" id="SSF103473">
    <property type="entry name" value="MFS general substrate transporter"/>
    <property type="match status" value="1"/>
</dbReference>
<dbReference type="PANTHER" id="PTHR23511">
    <property type="entry name" value="SYNAPTIC VESICLE GLYCOPROTEIN 2"/>
    <property type="match status" value="1"/>
</dbReference>
<proteinExistence type="predicted"/>
<dbReference type="Proteomes" id="UP000242146">
    <property type="component" value="Unassembled WGS sequence"/>
</dbReference>
<keyword evidence="2" id="KW-0813">Transport</keyword>
<evidence type="ECO:0000313" key="10">
    <source>
        <dbReference type="Proteomes" id="UP000242146"/>
    </source>
</evidence>
<evidence type="ECO:0000313" key="9">
    <source>
        <dbReference type="EMBL" id="ORX46482.1"/>
    </source>
</evidence>
<evidence type="ECO:0000259" key="8">
    <source>
        <dbReference type="PROSITE" id="PS50850"/>
    </source>
</evidence>
<comment type="caution">
    <text evidence="9">The sequence shown here is derived from an EMBL/GenBank/DDBJ whole genome shotgun (WGS) entry which is preliminary data.</text>
</comment>
<comment type="subcellular location">
    <subcellularLocation>
        <location evidence="1">Membrane</location>
        <topology evidence="1">Multi-pass membrane protein</topology>
    </subcellularLocation>
</comment>
<feature type="transmembrane region" description="Helical" evidence="7">
    <location>
        <begin position="532"/>
        <end position="550"/>
    </location>
</feature>
<keyword evidence="5 7" id="KW-0472">Membrane</keyword>
<dbReference type="InterPro" id="IPR036259">
    <property type="entry name" value="MFS_trans_sf"/>
</dbReference>
<evidence type="ECO:0000256" key="4">
    <source>
        <dbReference type="ARBA" id="ARBA00022989"/>
    </source>
</evidence>
<keyword evidence="3 7" id="KW-0812">Transmembrane</keyword>
<feature type="transmembrane region" description="Helical" evidence="7">
    <location>
        <begin position="128"/>
        <end position="154"/>
    </location>
</feature>
<feature type="transmembrane region" description="Helical" evidence="7">
    <location>
        <begin position="491"/>
        <end position="512"/>
    </location>
</feature>
<dbReference type="STRING" id="101127.A0A1X2G7S2"/>
<dbReference type="OrthoDB" id="3936150at2759"/>
<feature type="transmembrane region" description="Helical" evidence="7">
    <location>
        <begin position="556"/>
        <end position="575"/>
    </location>
</feature>
<dbReference type="CDD" id="cd17316">
    <property type="entry name" value="MFS_SV2_like"/>
    <property type="match status" value="1"/>
</dbReference>
<dbReference type="PANTHER" id="PTHR23511:SF5">
    <property type="entry name" value="MAJOR FACILITATOR-TYPE TRANSPORTER HXNZ-RELATED"/>
    <property type="match status" value="1"/>
</dbReference>
<feature type="transmembrane region" description="Helical" evidence="7">
    <location>
        <begin position="53"/>
        <end position="76"/>
    </location>
</feature>
<feature type="transmembrane region" description="Helical" evidence="7">
    <location>
        <begin position="436"/>
        <end position="456"/>
    </location>
</feature>
<evidence type="ECO:0000256" key="2">
    <source>
        <dbReference type="ARBA" id="ARBA00022448"/>
    </source>
</evidence>
<evidence type="ECO:0000256" key="6">
    <source>
        <dbReference type="SAM" id="MobiDB-lite"/>
    </source>
</evidence>
<dbReference type="InterPro" id="IPR020846">
    <property type="entry name" value="MFS_dom"/>
</dbReference>
<keyword evidence="4 7" id="KW-1133">Transmembrane helix</keyword>
<dbReference type="Pfam" id="PF07690">
    <property type="entry name" value="MFS_1"/>
    <property type="match status" value="1"/>
</dbReference>
<feature type="transmembrane region" description="Helical" evidence="7">
    <location>
        <begin position="88"/>
        <end position="108"/>
    </location>
</feature>
<evidence type="ECO:0000256" key="5">
    <source>
        <dbReference type="ARBA" id="ARBA00023136"/>
    </source>
</evidence>
<dbReference type="EMBL" id="MCGT01000037">
    <property type="protein sequence ID" value="ORX46482.1"/>
    <property type="molecule type" value="Genomic_DNA"/>
</dbReference>
<evidence type="ECO:0000256" key="3">
    <source>
        <dbReference type="ARBA" id="ARBA00022692"/>
    </source>
</evidence>
<feature type="transmembrane region" description="Helical" evidence="7">
    <location>
        <begin position="227"/>
        <end position="246"/>
    </location>
</feature>
<evidence type="ECO:0000256" key="7">
    <source>
        <dbReference type="SAM" id="Phobius"/>
    </source>
</evidence>
<dbReference type="Gene3D" id="1.20.1250.20">
    <property type="entry name" value="MFS general substrate transporter like domains"/>
    <property type="match status" value="1"/>
</dbReference>
<reference evidence="9 10" key="1">
    <citation type="submission" date="2016-07" db="EMBL/GenBank/DDBJ databases">
        <title>Pervasive Adenine N6-methylation of Active Genes in Fungi.</title>
        <authorList>
            <consortium name="DOE Joint Genome Institute"/>
            <person name="Mondo S.J."/>
            <person name="Dannebaum R.O."/>
            <person name="Kuo R.C."/>
            <person name="Labutti K."/>
            <person name="Haridas S."/>
            <person name="Kuo A."/>
            <person name="Salamov A."/>
            <person name="Ahrendt S.R."/>
            <person name="Lipzen A."/>
            <person name="Sullivan W."/>
            <person name="Andreopoulos W.B."/>
            <person name="Clum A."/>
            <person name="Lindquist E."/>
            <person name="Daum C."/>
            <person name="Ramamoorthy G.K."/>
            <person name="Gryganskyi A."/>
            <person name="Culley D."/>
            <person name="Magnuson J.K."/>
            <person name="James T.Y."/>
            <person name="O'Malley M.A."/>
            <person name="Stajich J.E."/>
            <person name="Spatafora J.W."/>
            <person name="Visel A."/>
            <person name="Grigoriev I.V."/>
        </authorList>
    </citation>
    <scope>NUCLEOTIDE SEQUENCE [LARGE SCALE GENOMIC DNA]</scope>
    <source>
        <strain evidence="9 10">NRRL 3301</strain>
    </source>
</reference>
<dbReference type="PROSITE" id="PS50850">
    <property type="entry name" value="MFS"/>
    <property type="match status" value="1"/>
</dbReference>
<evidence type="ECO:0000256" key="1">
    <source>
        <dbReference type="ARBA" id="ARBA00004141"/>
    </source>
</evidence>
<dbReference type="InterPro" id="IPR011701">
    <property type="entry name" value="MFS"/>
</dbReference>
<feature type="transmembrane region" description="Helical" evidence="7">
    <location>
        <begin position="175"/>
        <end position="199"/>
    </location>
</feature>